<organism evidence="3 4">
    <name type="scientific">Salipiger abyssi</name>
    <dbReference type="NCBI Taxonomy" id="1250539"/>
    <lineage>
        <taxon>Bacteria</taxon>
        <taxon>Pseudomonadati</taxon>
        <taxon>Pseudomonadota</taxon>
        <taxon>Alphaproteobacteria</taxon>
        <taxon>Rhodobacterales</taxon>
        <taxon>Roseobacteraceae</taxon>
        <taxon>Salipiger</taxon>
    </lineage>
</organism>
<dbReference type="Gene3D" id="3.90.550.10">
    <property type="entry name" value="Spore Coat Polysaccharide Biosynthesis Protein SpsA, Chain A"/>
    <property type="match status" value="1"/>
</dbReference>
<dbReference type="CDD" id="cd04182">
    <property type="entry name" value="GT_2_like_f"/>
    <property type="match status" value="1"/>
</dbReference>
<dbReference type="PANTHER" id="PTHR43777">
    <property type="entry name" value="MOLYBDENUM COFACTOR CYTIDYLYLTRANSFERASE"/>
    <property type="match status" value="1"/>
</dbReference>
<protein>
    <submittedName>
        <fullName evidence="3">Putative MobA-like protein</fullName>
    </submittedName>
</protein>
<gene>
    <name evidence="3" type="ORF">Ga0080574_TMP4170</name>
</gene>
<dbReference type="KEGG" id="paby:Ga0080574_TMP4170"/>
<evidence type="ECO:0000313" key="3">
    <source>
        <dbReference type="EMBL" id="APZ54504.1"/>
    </source>
</evidence>
<keyword evidence="1" id="KW-0460">Magnesium</keyword>
<name>A0A1P8UYN1_9RHOB</name>
<dbReference type="EMBL" id="CP015093">
    <property type="protein sequence ID" value="APZ54504.1"/>
    <property type="molecule type" value="Genomic_DNA"/>
</dbReference>
<accession>A0A1P8UYN1</accession>
<reference evidence="3 4" key="1">
    <citation type="submission" date="2016-04" db="EMBL/GenBank/DDBJ databases">
        <title>Deep-sea bacteria in the southern Pacific.</title>
        <authorList>
            <person name="Tang K."/>
        </authorList>
    </citation>
    <scope>NUCLEOTIDE SEQUENCE [LARGE SCALE GENOMIC DNA]</scope>
    <source>
        <strain evidence="3 4">JLT2014</strain>
    </source>
</reference>
<dbReference type="InterPro" id="IPR025877">
    <property type="entry name" value="MobA-like_NTP_Trfase"/>
</dbReference>
<evidence type="ECO:0000259" key="2">
    <source>
        <dbReference type="Pfam" id="PF12804"/>
    </source>
</evidence>
<dbReference type="Pfam" id="PF12804">
    <property type="entry name" value="NTP_transf_3"/>
    <property type="match status" value="1"/>
</dbReference>
<evidence type="ECO:0000313" key="4">
    <source>
        <dbReference type="Proteomes" id="UP000187059"/>
    </source>
</evidence>
<dbReference type="InterPro" id="IPR029044">
    <property type="entry name" value="Nucleotide-diphossugar_trans"/>
</dbReference>
<dbReference type="PANTHER" id="PTHR43777:SF1">
    <property type="entry name" value="MOLYBDENUM COFACTOR CYTIDYLYLTRANSFERASE"/>
    <property type="match status" value="1"/>
</dbReference>
<dbReference type="GO" id="GO:0016779">
    <property type="term" value="F:nucleotidyltransferase activity"/>
    <property type="evidence" value="ECO:0007669"/>
    <property type="project" value="UniProtKB-ARBA"/>
</dbReference>
<feature type="domain" description="MobA-like NTP transferase" evidence="2">
    <location>
        <begin position="2"/>
        <end position="151"/>
    </location>
</feature>
<dbReference type="STRING" id="1250539.Ga0080574_TMP4170"/>
<keyword evidence="4" id="KW-1185">Reference proteome</keyword>
<dbReference type="SUPFAM" id="SSF53448">
    <property type="entry name" value="Nucleotide-diphospho-sugar transferases"/>
    <property type="match status" value="1"/>
</dbReference>
<dbReference type="Proteomes" id="UP000187059">
    <property type="component" value="Chromosome"/>
</dbReference>
<evidence type="ECO:0000256" key="1">
    <source>
        <dbReference type="ARBA" id="ARBA00022842"/>
    </source>
</evidence>
<sequence length="190" mass="19803">MRGTDKLLMDVGGQPLLRRQAVAALAAADHVAVALPGHDHPRAGALSGLPVQVVEVPDADLGMSSSLRRGVGLLPRGLDAVMILPADMPEIATEDMARVIAAFRAVPRPTIQRATAEDGTPGHPVLFPADCFPALLALSGDMGAKAVLAANAHRVRNVALPGKRALTDLDTPEAWRDWEAAQAAVCGLQP</sequence>
<dbReference type="AlphaFoldDB" id="A0A1P8UYN1"/>
<proteinExistence type="predicted"/>